<proteinExistence type="predicted"/>
<protein>
    <submittedName>
        <fullName evidence="1">Uncharacterized protein</fullName>
    </submittedName>
</protein>
<gene>
    <name evidence="1" type="ORF">GCG54_00000472</name>
</gene>
<comment type="caution">
    <text evidence="1">The sequence shown here is derived from an EMBL/GenBank/DDBJ whole genome shotgun (WGS) entry which is preliminary data.</text>
</comment>
<accession>A0A8H4FQ62</accession>
<evidence type="ECO:0000313" key="2">
    <source>
        <dbReference type="Proteomes" id="UP000613401"/>
    </source>
</evidence>
<reference evidence="1" key="1">
    <citation type="journal article" date="2020" name="Phytopathology">
        <title>Genome sequence and comparative analysis of Colletotrichum gloeosporioides isolated from Liriodendron leaves.</title>
        <authorList>
            <person name="Fu F.F."/>
            <person name="Hao Z."/>
            <person name="Wang P."/>
            <person name="Lu Y."/>
            <person name="Xue L.J."/>
            <person name="Wei G."/>
            <person name="Tian Y."/>
            <person name="Baishi H."/>
            <person name="Xu H."/>
            <person name="Shi J."/>
            <person name="Cheng T."/>
            <person name="Wang G."/>
            <person name="Yi Y."/>
            <person name="Chen J."/>
        </authorList>
    </citation>
    <scope>NUCLEOTIDE SEQUENCE</scope>
    <source>
        <strain evidence="1">Lc1</strain>
    </source>
</reference>
<name>A0A8H4FQ62_COLGL</name>
<sequence>MATKTYILAPNFTYKPGGPIQLGSIIADPFRPAKALSKPTTPPAYETVFHHNLEASCETGRSVKLSLWASIFDTAGARINASRARNAVNSLSVDRLETRYLTQELADDDPDIVRRLKEPRVQAAIKSGLFGRAPVYLISGIKIARGLTVRTERGRGVGGSLTGTAPTAQAIGIDLGASIEGEEARSISSSFEAGDEDIIIAYQLHVIKARGKSTGLVTADVFQSDATFLHDDASDEMEDDIEISTGGVEELAEAAREMEIELETERIFGLDGKGLTCVQAREG</sequence>
<dbReference type="GeneID" id="69007644"/>
<organism evidence="1 2">
    <name type="scientific">Colletotrichum gloeosporioides</name>
    <name type="common">Anthracnose fungus</name>
    <name type="synonym">Glomerella cingulata</name>
    <dbReference type="NCBI Taxonomy" id="474922"/>
    <lineage>
        <taxon>Eukaryota</taxon>
        <taxon>Fungi</taxon>
        <taxon>Dikarya</taxon>
        <taxon>Ascomycota</taxon>
        <taxon>Pezizomycotina</taxon>
        <taxon>Sordariomycetes</taxon>
        <taxon>Hypocreomycetidae</taxon>
        <taxon>Glomerellales</taxon>
        <taxon>Glomerellaceae</taxon>
        <taxon>Colletotrichum</taxon>
        <taxon>Colletotrichum gloeosporioides species complex</taxon>
    </lineage>
</organism>
<dbReference type="AlphaFoldDB" id="A0A8H4FQ62"/>
<dbReference type="Proteomes" id="UP000613401">
    <property type="component" value="Unassembled WGS sequence"/>
</dbReference>
<reference evidence="1" key="2">
    <citation type="submission" date="2020-03" db="EMBL/GenBank/DDBJ databases">
        <authorList>
            <person name="Fu F.-F."/>
            <person name="Chen J."/>
        </authorList>
    </citation>
    <scope>NUCLEOTIDE SEQUENCE</scope>
    <source>
        <strain evidence="1">Lc1</strain>
    </source>
</reference>
<dbReference type="RefSeq" id="XP_045269584.1">
    <property type="nucleotide sequence ID" value="XM_045400609.1"/>
</dbReference>
<keyword evidence="2" id="KW-1185">Reference proteome</keyword>
<evidence type="ECO:0000313" key="1">
    <source>
        <dbReference type="EMBL" id="KAF3810425.1"/>
    </source>
</evidence>
<dbReference type="EMBL" id="WVTB01000012">
    <property type="protein sequence ID" value="KAF3810425.1"/>
    <property type="molecule type" value="Genomic_DNA"/>
</dbReference>